<evidence type="ECO:0000313" key="8">
    <source>
        <dbReference type="EMBL" id="WIA15825.1"/>
    </source>
</evidence>
<evidence type="ECO:0000256" key="5">
    <source>
        <dbReference type="ARBA" id="ARBA00023136"/>
    </source>
</evidence>
<accession>A0ABY8U360</accession>
<dbReference type="InterPro" id="IPR004345">
    <property type="entry name" value="TB2_DP1_HVA22"/>
</dbReference>
<gene>
    <name evidence="8" type="ORF">OEZ85_012580</name>
</gene>
<comment type="similarity">
    <text evidence="2 6">Belongs to the DP1 family.</text>
</comment>
<keyword evidence="3" id="KW-0812">Transmembrane</keyword>
<evidence type="ECO:0000256" key="7">
    <source>
        <dbReference type="SAM" id="MobiDB-lite"/>
    </source>
</evidence>
<dbReference type="PANTHER" id="PTHR12300">
    <property type="entry name" value="HVA22-LIKE PROTEINS"/>
    <property type="match status" value="1"/>
</dbReference>
<evidence type="ECO:0000313" key="9">
    <source>
        <dbReference type="Proteomes" id="UP001244341"/>
    </source>
</evidence>
<feature type="compositionally biased region" description="Low complexity" evidence="7">
    <location>
        <begin position="191"/>
        <end position="201"/>
    </location>
</feature>
<protein>
    <recommendedName>
        <fullName evidence="6">HVA22-like protein</fullName>
    </recommendedName>
</protein>
<sequence length="221" mass="23934">MDGVVTRVGLQLLLEPASTAWIARGACVAAGSVYPAYATYKAVLAPKRPPPPGRTAAAASLEAESARDALLKYWAVWGLACAAERLLEAHIDRVFPYYPHAKLAFLLWLQLHNTHGASLLFDRYLVPHLCRYERKLDIMLEAGAQLAEVFYSTYAGPIGYMRRALGLAATQLAALLKWLATPDDPPGLDPQQQQQQQQQQQGGVAGLGSNLRRRGGGGSGL</sequence>
<name>A0ABY8U360_TETOB</name>
<evidence type="ECO:0000256" key="3">
    <source>
        <dbReference type="ARBA" id="ARBA00022692"/>
    </source>
</evidence>
<dbReference type="Pfam" id="PF03134">
    <property type="entry name" value="TB2_DP1_HVA22"/>
    <property type="match status" value="1"/>
</dbReference>
<proteinExistence type="inferred from homology"/>
<keyword evidence="9" id="KW-1185">Reference proteome</keyword>
<dbReference type="EMBL" id="CP126214">
    <property type="protein sequence ID" value="WIA15825.1"/>
    <property type="molecule type" value="Genomic_DNA"/>
</dbReference>
<evidence type="ECO:0000256" key="4">
    <source>
        <dbReference type="ARBA" id="ARBA00022989"/>
    </source>
</evidence>
<keyword evidence="5" id="KW-0472">Membrane</keyword>
<reference evidence="8 9" key="1">
    <citation type="submission" date="2023-05" db="EMBL/GenBank/DDBJ databases">
        <title>A 100% complete, gapless, phased diploid assembly of the Scenedesmus obliquus UTEX 3031 genome.</title>
        <authorList>
            <person name="Biondi T.C."/>
            <person name="Hanschen E.R."/>
            <person name="Kwon T."/>
            <person name="Eng W."/>
            <person name="Kruse C.P.S."/>
            <person name="Koehler S.I."/>
            <person name="Kunde Y."/>
            <person name="Gleasner C.D."/>
            <person name="You Mak K.T."/>
            <person name="Polle J."/>
            <person name="Hovde B.T."/>
            <person name="Starkenburg S.R."/>
        </authorList>
    </citation>
    <scope>NUCLEOTIDE SEQUENCE [LARGE SCALE GENOMIC DNA]</scope>
    <source>
        <strain evidence="8 9">DOE0152z</strain>
    </source>
</reference>
<evidence type="ECO:0000256" key="6">
    <source>
        <dbReference type="RuleBase" id="RU362006"/>
    </source>
</evidence>
<evidence type="ECO:0000256" key="2">
    <source>
        <dbReference type="ARBA" id="ARBA00008573"/>
    </source>
</evidence>
<evidence type="ECO:0000256" key="1">
    <source>
        <dbReference type="ARBA" id="ARBA00004141"/>
    </source>
</evidence>
<feature type="region of interest" description="Disordered" evidence="7">
    <location>
        <begin position="184"/>
        <end position="221"/>
    </location>
</feature>
<dbReference type="Proteomes" id="UP001244341">
    <property type="component" value="Chromosome 7b"/>
</dbReference>
<comment type="subcellular location">
    <subcellularLocation>
        <location evidence="1 6">Membrane</location>
        <topology evidence="1 6">Multi-pass membrane protein</topology>
    </subcellularLocation>
</comment>
<keyword evidence="4" id="KW-1133">Transmembrane helix</keyword>
<organism evidence="8 9">
    <name type="scientific">Tetradesmus obliquus</name>
    <name type="common">Green alga</name>
    <name type="synonym">Acutodesmus obliquus</name>
    <dbReference type="NCBI Taxonomy" id="3088"/>
    <lineage>
        <taxon>Eukaryota</taxon>
        <taxon>Viridiplantae</taxon>
        <taxon>Chlorophyta</taxon>
        <taxon>core chlorophytes</taxon>
        <taxon>Chlorophyceae</taxon>
        <taxon>CS clade</taxon>
        <taxon>Sphaeropleales</taxon>
        <taxon>Scenedesmaceae</taxon>
        <taxon>Tetradesmus</taxon>
    </lineage>
</organism>
<dbReference type="PANTHER" id="PTHR12300:SF161">
    <property type="entry name" value="RECEPTOR EXPRESSION-ENHANCING PROTEIN"/>
    <property type="match status" value="1"/>
</dbReference>